<dbReference type="InterPro" id="IPR011990">
    <property type="entry name" value="TPR-like_helical_dom_sf"/>
</dbReference>
<dbReference type="EMBL" id="JAVRHX010000001">
    <property type="protein sequence ID" value="MDT0594386.1"/>
    <property type="molecule type" value="Genomic_DNA"/>
</dbReference>
<proteinExistence type="predicted"/>
<protein>
    <submittedName>
        <fullName evidence="1">Uncharacterized protein</fullName>
    </submittedName>
</protein>
<sequence>MKKLGTTLLILAALIFVFLLIKQSILPEEEAPKLDIPYFNYDLLTCNKVFDAEPTDNFEKCLELAQSGIRTAQKRILWAYSRQGDYLDWQQVFNWTKILRRNNRNALALSFALMKIMGDDDELIESGEKGLVRLSHRNHAPANVLLASLYGLEENKLPQSSNPIWLLERAHENEPATISATDLALLYANGFKTKPNVDKGTAILMQAAEQNNPLQTNNIAWFLSTLDDNPFTPPDYAVTLAERIIEDPENSERHTYVDTLAATYAAKGQFELAIETQEKAISLIADLTWSEDEKAQELVEFKERLELYQQKQSAVTTSVEVNEKEFFVNLRNNAINYLLNSFFTHVEAPQATNVSSLDSENNQ</sequence>
<evidence type="ECO:0000313" key="2">
    <source>
        <dbReference type="Proteomes" id="UP001253545"/>
    </source>
</evidence>
<keyword evidence="2" id="KW-1185">Reference proteome</keyword>
<gene>
    <name evidence="1" type="ORF">RM552_05985</name>
</gene>
<accession>A0ABU2ZQ36</accession>
<reference evidence="1 2" key="1">
    <citation type="submission" date="2023-09" db="EMBL/GenBank/DDBJ databases">
        <authorList>
            <person name="Rey-Velasco X."/>
        </authorList>
    </citation>
    <scope>NUCLEOTIDE SEQUENCE [LARGE SCALE GENOMIC DNA]</scope>
    <source>
        <strain evidence="1 2">P117</strain>
    </source>
</reference>
<dbReference type="Gene3D" id="1.25.40.10">
    <property type="entry name" value="Tetratricopeptide repeat domain"/>
    <property type="match status" value="1"/>
</dbReference>
<organism evidence="1 2">
    <name type="scientific">Glaciecola petra</name>
    <dbReference type="NCBI Taxonomy" id="3075602"/>
    <lineage>
        <taxon>Bacteria</taxon>
        <taxon>Pseudomonadati</taxon>
        <taxon>Pseudomonadota</taxon>
        <taxon>Gammaproteobacteria</taxon>
        <taxon>Alteromonadales</taxon>
        <taxon>Alteromonadaceae</taxon>
        <taxon>Glaciecola</taxon>
    </lineage>
</organism>
<comment type="caution">
    <text evidence="1">The sequence shown here is derived from an EMBL/GenBank/DDBJ whole genome shotgun (WGS) entry which is preliminary data.</text>
</comment>
<evidence type="ECO:0000313" key="1">
    <source>
        <dbReference type="EMBL" id="MDT0594386.1"/>
    </source>
</evidence>
<dbReference type="SUPFAM" id="SSF81901">
    <property type="entry name" value="HCP-like"/>
    <property type="match status" value="1"/>
</dbReference>
<dbReference type="Proteomes" id="UP001253545">
    <property type="component" value="Unassembled WGS sequence"/>
</dbReference>
<dbReference type="RefSeq" id="WP_311367861.1">
    <property type="nucleotide sequence ID" value="NZ_JAVRHX010000001.1"/>
</dbReference>
<name>A0ABU2ZQ36_9ALTE</name>